<dbReference type="EMBL" id="CAOF01000194">
    <property type="protein sequence ID" value="CCO50051.1"/>
    <property type="molecule type" value="Genomic_DNA"/>
</dbReference>
<name>A0AAV2VZH9_9VIBR</name>
<protein>
    <recommendedName>
        <fullName evidence="2">PKS/mFAS DH domain-containing protein</fullName>
    </recommendedName>
</protein>
<feature type="region of interest" description="N-terminal hotdog fold" evidence="1">
    <location>
        <begin position="5"/>
        <end position="136"/>
    </location>
</feature>
<gene>
    <name evidence="3" type="ORF">VIBNISOn1_970072</name>
</gene>
<feature type="active site" description="Proton acceptor; for dehydratase activity" evidence="1">
    <location>
        <position position="39"/>
    </location>
</feature>
<evidence type="ECO:0000313" key="3">
    <source>
        <dbReference type="EMBL" id="CCO50051.1"/>
    </source>
</evidence>
<dbReference type="InterPro" id="IPR049900">
    <property type="entry name" value="PKS_mFAS_DH"/>
</dbReference>
<organism evidence="3 4">
    <name type="scientific">Vibrio nigripulchritudo SOn1</name>
    <dbReference type="NCBI Taxonomy" id="1238450"/>
    <lineage>
        <taxon>Bacteria</taxon>
        <taxon>Pseudomonadati</taxon>
        <taxon>Pseudomonadota</taxon>
        <taxon>Gammaproteobacteria</taxon>
        <taxon>Vibrionales</taxon>
        <taxon>Vibrionaceae</taxon>
        <taxon>Vibrio</taxon>
    </lineage>
</organism>
<dbReference type="InterPro" id="IPR042104">
    <property type="entry name" value="PKS_dehydratase_sf"/>
</dbReference>
<evidence type="ECO:0000256" key="1">
    <source>
        <dbReference type="PROSITE-ProRule" id="PRU01363"/>
    </source>
</evidence>
<evidence type="ECO:0000313" key="4">
    <source>
        <dbReference type="Proteomes" id="UP000018211"/>
    </source>
</evidence>
<feature type="domain" description="PKS/mFAS DH" evidence="2">
    <location>
        <begin position="5"/>
        <end position="306"/>
    </location>
</feature>
<feature type="region of interest" description="C-terminal hotdog fold" evidence="1">
    <location>
        <begin position="151"/>
        <end position="306"/>
    </location>
</feature>
<dbReference type="Gene3D" id="3.10.129.110">
    <property type="entry name" value="Polyketide synthase dehydratase"/>
    <property type="match status" value="1"/>
</dbReference>
<reference evidence="3 4" key="1">
    <citation type="journal article" date="2013" name="ISME J.">
        <title>Comparative genomics of pathogenic lineages of Vibrio nigripulchritudo identifies virulence-associated traits.</title>
        <authorList>
            <person name="Goudenege D."/>
            <person name="Labreuche Y."/>
            <person name="Krin E."/>
            <person name="Ansquer D."/>
            <person name="Mangenot S."/>
            <person name="Calteau A."/>
            <person name="Medigue C."/>
            <person name="Mazel D."/>
            <person name="Polz M.F."/>
            <person name="Le Roux F."/>
        </authorList>
    </citation>
    <scope>NUCLEOTIDE SEQUENCE [LARGE SCALE GENOMIC DNA]</scope>
    <source>
        <strain evidence="3 4">SOn1</strain>
    </source>
</reference>
<dbReference type="RefSeq" id="WP_022613969.1">
    <property type="nucleotide sequence ID" value="NZ_LK391965.1"/>
</dbReference>
<dbReference type="PROSITE" id="PS52019">
    <property type="entry name" value="PKS_MFAS_DH"/>
    <property type="match status" value="1"/>
</dbReference>
<evidence type="ECO:0000259" key="2">
    <source>
        <dbReference type="PROSITE" id="PS52019"/>
    </source>
</evidence>
<proteinExistence type="predicted"/>
<comment type="caution">
    <text evidence="3">The sequence shown here is derived from an EMBL/GenBank/DDBJ whole genome shotgun (WGS) entry which is preliminary data.</text>
</comment>
<dbReference type="AlphaFoldDB" id="A0AAV2VZH9"/>
<feature type="active site" description="Proton donor; for dehydratase activity" evidence="1">
    <location>
        <position position="217"/>
    </location>
</feature>
<sequence length="324" mass="36569">MSHSSPFFIHWADSIEKSDNTSLLSLTIDPNKMVALKHHVFGGVCLFPFAYTTELMLQAAVHCSGLDNPYPLFFKEVEQLRGIAVPFGKTQSVKVECTQTENGEFEVRLMMDLTNKNGKVIRKDCTVATAVIELNKSLPESDFTAQPKTLNPIELPQSLYYQKIHPTHGPLFQTITGHIYLDTELEGIAGKFNLKRLDNWQSIDQGLGFWLSPLAFDSVLQLSVLNCIQIESTTKPDFHAKLPVKLENAYFPAPFNPETEYTARGYVNDIDDKDQRSRFVVSDGSGEPSALISQVTLRRAPHKHFEACDLLRDFAKYRKEEVVL</sequence>
<accession>A0AAV2VZH9</accession>
<dbReference type="Proteomes" id="UP000018211">
    <property type="component" value="Unassembled WGS sequence"/>
</dbReference>